<proteinExistence type="predicted"/>
<dbReference type="EMBL" id="SRME01000001">
    <property type="protein sequence ID" value="TGG89182.1"/>
    <property type="molecule type" value="Genomic_DNA"/>
</dbReference>
<evidence type="ECO:0000313" key="5">
    <source>
        <dbReference type="Proteomes" id="UP000199322"/>
    </source>
</evidence>
<evidence type="ECO:0000256" key="1">
    <source>
        <dbReference type="SAM" id="Coils"/>
    </source>
</evidence>
<organism evidence="3 5">
    <name type="scientific">Geotoga petraea</name>
    <dbReference type="NCBI Taxonomy" id="28234"/>
    <lineage>
        <taxon>Bacteria</taxon>
        <taxon>Thermotogati</taxon>
        <taxon>Thermotogota</taxon>
        <taxon>Thermotogae</taxon>
        <taxon>Petrotogales</taxon>
        <taxon>Petrotogaceae</taxon>
        <taxon>Geotoga</taxon>
    </lineage>
</organism>
<evidence type="ECO:0000313" key="3">
    <source>
        <dbReference type="EMBL" id="SDC04847.1"/>
    </source>
</evidence>
<evidence type="ECO:0000259" key="2">
    <source>
        <dbReference type="Pfam" id="PF20250"/>
    </source>
</evidence>
<accession>A0A1G6IE68</accession>
<dbReference type="EMBL" id="FMYV01000001">
    <property type="protein sequence ID" value="SDC04847.1"/>
    <property type="molecule type" value="Genomic_DNA"/>
</dbReference>
<dbReference type="Proteomes" id="UP000297288">
    <property type="component" value="Unassembled WGS sequence"/>
</dbReference>
<evidence type="ECO:0000313" key="6">
    <source>
        <dbReference type="Proteomes" id="UP000297288"/>
    </source>
</evidence>
<protein>
    <submittedName>
        <fullName evidence="4">DUF342 domain-containing protein</fullName>
    </submittedName>
</protein>
<dbReference type="STRING" id="28234.SAMN04488588_0348"/>
<name>A0A1G6IE68_9BACT</name>
<dbReference type="InterPro" id="IPR005646">
    <property type="entry name" value="FapA"/>
</dbReference>
<dbReference type="PANTHER" id="PTHR38032">
    <property type="entry name" value="POLYMERASE-RELATED"/>
    <property type="match status" value="1"/>
</dbReference>
<keyword evidence="5" id="KW-1185">Reference proteome</keyword>
<feature type="domain" description="Flagellar Assembly Protein A N-terminal region" evidence="2">
    <location>
        <begin position="5"/>
        <end position="166"/>
    </location>
</feature>
<dbReference type="Pfam" id="PF03961">
    <property type="entry name" value="FapA"/>
    <property type="match status" value="1"/>
</dbReference>
<dbReference type="RefSeq" id="WP_091402249.1">
    <property type="nucleotide sequence ID" value="NZ_FMYV01000001.1"/>
</dbReference>
<feature type="coiled-coil region" evidence="1">
    <location>
        <begin position="356"/>
        <end position="400"/>
    </location>
</feature>
<sequence>MAKYKIKVSGDNMVANIILTDDGAKPNKEEIHSVLHSNEIVYGIQEDVINSIVNNPIYEKEYSVAYGVGPKNGEKGRLQLHVKKKKNLSSERYMNMRERSNIISLEEGELIAEIIPAKKGEPGKDVYGNEIEGLKGEDPKVVTGKNTRVENGKIYSSIPGELIFKKENQNTFYIDVSKVHTIKGDVDYSTGNVRFPGKVIIKGNVKPGFIVEAEEDIIIDGVVEAATLISGGTIKVNGIKGGNKGIIKAEYLETNYVENADIEVEKDVIINQSSINSLIKAGEKIEIIDKNGRISGGTLMAGNLISAPYIGSRMSVKTSCEVGVPPTLNEEMTVLESQIALDVQNLKKLSIILKGLMKLKKENKLTEDKVEQYRKTVQTAKELKSNLSKNEIHLERLQKSIDNSKEGGEIIAKEVIYPGAEIMIHKKKFFPNKEITKVRFVLHEDKIIMRGYNEENE</sequence>
<dbReference type="InterPro" id="IPR046866">
    <property type="entry name" value="FapA_N"/>
</dbReference>
<reference evidence="3 5" key="1">
    <citation type="submission" date="2016-10" db="EMBL/GenBank/DDBJ databases">
        <authorList>
            <person name="de Groot N.N."/>
        </authorList>
    </citation>
    <scope>NUCLEOTIDE SEQUENCE [LARGE SCALE GENOMIC DNA]</scope>
    <source>
        <strain evidence="3 5">WG14</strain>
    </source>
</reference>
<dbReference type="AlphaFoldDB" id="A0A1G6IE68"/>
<dbReference type="PANTHER" id="PTHR38032:SF1">
    <property type="entry name" value="RNA-BINDING PROTEIN KHPB N-TERMINAL DOMAIN-CONTAINING PROTEIN"/>
    <property type="match status" value="1"/>
</dbReference>
<dbReference type="Proteomes" id="UP000199322">
    <property type="component" value="Unassembled WGS sequence"/>
</dbReference>
<gene>
    <name evidence="4" type="ORF">E4650_03035</name>
    <name evidence="3" type="ORF">SAMN04488588_0348</name>
</gene>
<dbReference type="Pfam" id="PF20250">
    <property type="entry name" value="FapA_N"/>
    <property type="match status" value="1"/>
</dbReference>
<evidence type="ECO:0000313" key="4">
    <source>
        <dbReference type="EMBL" id="TGG89182.1"/>
    </source>
</evidence>
<dbReference type="OrthoDB" id="9816426at2"/>
<keyword evidence="1" id="KW-0175">Coiled coil</keyword>
<dbReference type="InterPro" id="IPR046865">
    <property type="entry name" value="FapA_b_solenoid"/>
</dbReference>
<reference evidence="4 6" key="2">
    <citation type="submission" date="2019-04" db="EMBL/GenBank/DDBJ databases">
        <title>Draft genome sequence data and analysis of a Fermenting Bacterium, Geotoga petraea strain HO-Geo1, isolated from heavy-oil petroleum reservoir in Russia.</title>
        <authorList>
            <person name="Grouzdev D.S."/>
            <person name="Semenova E.M."/>
            <person name="Sokolova D.S."/>
            <person name="Tourova T.P."/>
            <person name="Poltaraus A.B."/>
            <person name="Nazina T.N."/>
        </authorList>
    </citation>
    <scope>NUCLEOTIDE SEQUENCE [LARGE SCALE GENOMIC DNA]</scope>
    <source>
        <strain evidence="4 6">HO-Geo1</strain>
    </source>
</reference>